<evidence type="ECO:0000313" key="2">
    <source>
        <dbReference type="Proteomes" id="UP000054166"/>
    </source>
</evidence>
<organism evidence="1 2">
    <name type="scientific">Piloderma croceum (strain F 1598)</name>
    <dbReference type="NCBI Taxonomy" id="765440"/>
    <lineage>
        <taxon>Eukaryota</taxon>
        <taxon>Fungi</taxon>
        <taxon>Dikarya</taxon>
        <taxon>Basidiomycota</taxon>
        <taxon>Agaricomycotina</taxon>
        <taxon>Agaricomycetes</taxon>
        <taxon>Agaricomycetidae</taxon>
        <taxon>Atheliales</taxon>
        <taxon>Atheliaceae</taxon>
        <taxon>Piloderma</taxon>
    </lineage>
</organism>
<keyword evidence="2" id="KW-1185">Reference proteome</keyword>
<dbReference type="HOGENOM" id="CLU_2850504_0_0_1"/>
<reference evidence="1 2" key="1">
    <citation type="submission" date="2014-04" db="EMBL/GenBank/DDBJ databases">
        <authorList>
            <consortium name="DOE Joint Genome Institute"/>
            <person name="Kuo A."/>
            <person name="Tarkka M."/>
            <person name="Buscot F."/>
            <person name="Kohler A."/>
            <person name="Nagy L.G."/>
            <person name="Floudas D."/>
            <person name="Copeland A."/>
            <person name="Barry K.W."/>
            <person name="Cichocki N."/>
            <person name="Veneault-Fourrey C."/>
            <person name="LaButti K."/>
            <person name="Lindquist E.A."/>
            <person name="Lipzen A."/>
            <person name="Lundell T."/>
            <person name="Morin E."/>
            <person name="Murat C."/>
            <person name="Sun H."/>
            <person name="Tunlid A."/>
            <person name="Henrissat B."/>
            <person name="Grigoriev I.V."/>
            <person name="Hibbett D.S."/>
            <person name="Martin F."/>
            <person name="Nordberg H.P."/>
            <person name="Cantor M.N."/>
            <person name="Hua S.X."/>
        </authorList>
    </citation>
    <scope>NUCLEOTIDE SEQUENCE [LARGE SCALE GENOMIC DNA]</scope>
    <source>
        <strain evidence="1 2">F 1598</strain>
    </source>
</reference>
<dbReference type="InParanoid" id="A0A0C3B2C4"/>
<reference evidence="2" key="2">
    <citation type="submission" date="2015-01" db="EMBL/GenBank/DDBJ databases">
        <title>Evolutionary Origins and Diversification of the Mycorrhizal Mutualists.</title>
        <authorList>
            <consortium name="DOE Joint Genome Institute"/>
            <consortium name="Mycorrhizal Genomics Consortium"/>
            <person name="Kohler A."/>
            <person name="Kuo A."/>
            <person name="Nagy L.G."/>
            <person name="Floudas D."/>
            <person name="Copeland A."/>
            <person name="Barry K.W."/>
            <person name="Cichocki N."/>
            <person name="Veneault-Fourrey C."/>
            <person name="LaButti K."/>
            <person name="Lindquist E.A."/>
            <person name="Lipzen A."/>
            <person name="Lundell T."/>
            <person name="Morin E."/>
            <person name="Murat C."/>
            <person name="Riley R."/>
            <person name="Ohm R."/>
            <person name="Sun H."/>
            <person name="Tunlid A."/>
            <person name="Henrissat B."/>
            <person name="Grigoriev I.V."/>
            <person name="Hibbett D.S."/>
            <person name="Martin F."/>
        </authorList>
    </citation>
    <scope>NUCLEOTIDE SEQUENCE [LARGE SCALE GENOMIC DNA]</scope>
    <source>
        <strain evidence="2">F 1598</strain>
    </source>
</reference>
<gene>
    <name evidence="1" type="ORF">PILCRDRAFT_822498</name>
</gene>
<proteinExistence type="predicted"/>
<accession>A0A0C3B2C4</accession>
<evidence type="ECO:0000313" key="1">
    <source>
        <dbReference type="EMBL" id="KIM80368.1"/>
    </source>
</evidence>
<dbReference type="EMBL" id="KN833004">
    <property type="protein sequence ID" value="KIM80368.1"/>
    <property type="molecule type" value="Genomic_DNA"/>
</dbReference>
<name>A0A0C3B2C4_PILCF</name>
<dbReference type="AlphaFoldDB" id="A0A0C3B2C4"/>
<dbReference type="Proteomes" id="UP000054166">
    <property type="component" value="Unassembled WGS sequence"/>
</dbReference>
<sequence length="65" mass="7347">MSLTNPSRTSAITTVPISYVKLLGSRSRRNQNEPLRPYVAPIFSRNLTVRQKTSCTAEKHRDNTS</sequence>
<protein>
    <submittedName>
        <fullName evidence="1">Uncharacterized protein</fullName>
    </submittedName>
</protein>